<feature type="domain" description="N-acetyltransferase" evidence="1">
    <location>
        <begin position="26"/>
        <end position="199"/>
    </location>
</feature>
<dbReference type="GeneID" id="54582961"/>
<dbReference type="Pfam" id="PF13302">
    <property type="entry name" value="Acetyltransf_3"/>
    <property type="match status" value="1"/>
</dbReference>
<dbReference type="EMBL" id="ML987200">
    <property type="protein sequence ID" value="KAF2245329.1"/>
    <property type="molecule type" value="Genomic_DNA"/>
</dbReference>
<reference evidence="2" key="1">
    <citation type="journal article" date="2020" name="Stud. Mycol.">
        <title>101 Dothideomycetes genomes: a test case for predicting lifestyles and emergence of pathogens.</title>
        <authorList>
            <person name="Haridas S."/>
            <person name="Albert R."/>
            <person name="Binder M."/>
            <person name="Bloem J."/>
            <person name="Labutti K."/>
            <person name="Salamov A."/>
            <person name="Andreopoulos B."/>
            <person name="Baker S."/>
            <person name="Barry K."/>
            <person name="Bills G."/>
            <person name="Bluhm B."/>
            <person name="Cannon C."/>
            <person name="Castanera R."/>
            <person name="Culley D."/>
            <person name="Daum C."/>
            <person name="Ezra D."/>
            <person name="Gonzalez J."/>
            <person name="Henrissat B."/>
            <person name="Kuo A."/>
            <person name="Liang C."/>
            <person name="Lipzen A."/>
            <person name="Lutzoni F."/>
            <person name="Magnuson J."/>
            <person name="Mondo S."/>
            <person name="Nolan M."/>
            <person name="Ohm R."/>
            <person name="Pangilinan J."/>
            <person name="Park H.-J."/>
            <person name="Ramirez L."/>
            <person name="Alfaro M."/>
            <person name="Sun H."/>
            <person name="Tritt A."/>
            <person name="Yoshinaga Y."/>
            <person name="Zwiers L.-H."/>
            <person name="Turgeon B."/>
            <person name="Goodwin S."/>
            <person name="Spatafora J."/>
            <person name="Crous P."/>
            <person name="Grigoriev I."/>
        </authorList>
    </citation>
    <scope>NUCLEOTIDE SEQUENCE</scope>
    <source>
        <strain evidence="2">CBS 122368</strain>
    </source>
</reference>
<accession>A0A6A6I525</accession>
<dbReference type="InterPro" id="IPR016181">
    <property type="entry name" value="Acyl_CoA_acyltransferase"/>
</dbReference>
<dbReference type="Proteomes" id="UP000800094">
    <property type="component" value="Unassembled WGS sequence"/>
</dbReference>
<gene>
    <name evidence="2" type="ORF">BU26DRAFT_521809</name>
</gene>
<dbReference type="OrthoDB" id="4072826at2759"/>
<evidence type="ECO:0000259" key="1">
    <source>
        <dbReference type="Pfam" id="PF13302"/>
    </source>
</evidence>
<keyword evidence="3" id="KW-1185">Reference proteome</keyword>
<dbReference type="GO" id="GO:0016747">
    <property type="term" value="F:acyltransferase activity, transferring groups other than amino-acyl groups"/>
    <property type="evidence" value="ECO:0007669"/>
    <property type="project" value="InterPro"/>
</dbReference>
<dbReference type="RefSeq" id="XP_033680333.1">
    <property type="nucleotide sequence ID" value="XM_033829631.1"/>
</dbReference>
<name>A0A6A6I525_9PLEO</name>
<dbReference type="InterPro" id="IPR051531">
    <property type="entry name" value="N-acetyltransferase"/>
</dbReference>
<dbReference type="Gene3D" id="3.40.630.30">
    <property type="match status" value="1"/>
</dbReference>
<organism evidence="2 3">
    <name type="scientific">Trematosphaeria pertusa</name>
    <dbReference type="NCBI Taxonomy" id="390896"/>
    <lineage>
        <taxon>Eukaryota</taxon>
        <taxon>Fungi</taxon>
        <taxon>Dikarya</taxon>
        <taxon>Ascomycota</taxon>
        <taxon>Pezizomycotina</taxon>
        <taxon>Dothideomycetes</taxon>
        <taxon>Pleosporomycetidae</taxon>
        <taxon>Pleosporales</taxon>
        <taxon>Massarineae</taxon>
        <taxon>Trematosphaeriaceae</taxon>
        <taxon>Trematosphaeria</taxon>
    </lineage>
</organism>
<evidence type="ECO:0000313" key="2">
    <source>
        <dbReference type="EMBL" id="KAF2245329.1"/>
    </source>
</evidence>
<proteinExistence type="predicted"/>
<dbReference type="PANTHER" id="PTHR43792">
    <property type="entry name" value="GNAT FAMILY, PUTATIVE (AFU_ORTHOLOGUE AFUA_3G00765)-RELATED-RELATED"/>
    <property type="match status" value="1"/>
</dbReference>
<sequence>MDPIISTPRLKLSLVTKAERGSPEFEWLHALHSDEKATWWSIVGRAKSMEDTEKVMKGYLPTTEGEEKAYRVAYAIHSIPDSRDGSVEGQPQPTEQEGKPTQFVGLITLKSLGAHGLALPEDLTLPAAAASTTLTVELAYMFLPFAWGKGYATESVAAVFEACKRARSFWAPYEKIYVRAIVNGGNPKSFRVMDKTGMKRRGIYKWTGKIFLAGEWRTQDDLHIFGMHLLE</sequence>
<dbReference type="SUPFAM" id="SSF55729">
    <property type="entry name" value="Acyl-CoA N-acyltransferases (Nat)"/>
    <property type="match status" value="1"/>
</dbReference>
<dbReference type="AlphaFoldDB" id="A0A6A6I525"/>
<dbReference type="InterPro" id="IPR000182">
    <property type="entry name" value="GNAT_dom"/>
</dbReference>
<dbReference type="PANTHER" id="PTHR43792:SF1">
    <property type="entry name" value="N-ACETYLTRANSFERASE DOMAIN-CONTAINING PROTEIN"/>
    <property type="match status" value="1"/>
</dbReference>
<protein>
    <recommendedName>
        <fullName evidence="1">N-acetyltransferase domain-containing protein</fullName>
    </recommendedName>
</protein>
<evidence type="ECO:0000313" key="3">
    <source>
        <dbReference type="Proteomes" id="UP000800094"/>
    </source>
</evidence>